<comment type="subcellular location">
    <subcellularLocation>
        <location evidence="1">Membrane</location>
        <topology evidence="1">Multi-pass membrane protein</topology>
    </subcellularLocation>
</comment>
<accession>A0A175YDV0</accession>
<comment type="similarity">
    <text evidence="11">Belongs to the Ca(2+):cation antiporter (CaCA) (TC 2.A.19) family. Cation/calcium exchanger (CCX) subfamily.</text>
</comment>
<keyword evidence="9 12" id="KW-0472">Membrane</keyword>
<feature type="transmembrane region" description="Helical" evidence="12">
    <location>
        <begin position="414"/>
        <end position="435"/>
    </location>
</feature>
<feature type="domain" description="Sodium/calcium exchanger membrane region" evidence="13">
    <location>
        <begin position="97"/>
        <end position="238"/>
    </location>
</feature>
<keyword evidence="8" id="KW-0915">Sodium</keyword>
<evidence type="ECO:0000313" key="14">
    <source>
        <dbReference type="EMBL" id="KZM81816.1"/>
    </source>
</evidence>
<feature type="transmembrane region" description="Helical" evidence="12">
    <location>
        <begin position="350"/>
        <end position="370"/>
    </location>
</feature>
<sequence>MALSLYSLPISLTILSTLLIFFINLSIPLKPPSQLPHRLLLNSPHQSCSSILDTPRLFRCQFSILHCSPSNGLINYFSLHFCVFRETPFVSIAFLGLCVLLQFYVLVKTAQSRFSVVVTKLVGHLSLSDSMGAVTLLALGNGAPDVFASVAAVGGGQARTGFGAILSAGTFVSAFVVGFVAIYAAPFSVLPGQFVRDVLFYLTAALFLFYVYLSAEIYLWQAVGFVAFYLFFVGVVFWMDLGMGRGKGKGGGGEDVGKGSVEVVVENVRSFEEGKPRFGFGQAFDQVSKVWAVPVSLLLKLTVPEPSPSEWSRFYRSANIALCPLLLLYTCKSFMPLDHPVTFLLPSTHFPLWSVVLIGSSSLAVLHYTVEKDPPKSEQMPIVIAAFVMSVFWISTVAGELLNCLAALGSLLQLPPALLGLTVLAWGNSVGDLVADVAVAKAGQPAMAMAGCFAGPMFNMLFGLGTALVIQTASVYPKAYELHFHVSIVVAFIFLLLSLMGSLLVVTWCRFRVPRLWGFCLVGLYIVFIIVSLIIAKFSI</sequence>
<evidence type="ECO:0000256" key="10">
    <source>
        <dbReference type="ARBA" id="ARBA00023201"/>
    </source>
</evidence>
<dbReference type="PANTHER" id="PTHR12266">
    <property type="entry name" value="NA+/CA2+ K+ INDEPENDENT EXCHANGER"/>
    <property type="match status" value="1"/>
</dbReference>
<evidence type="ECO:0000256" key="7">
    <source>
        <dbReference type="ARBA" id="ARBA00022989"/>
    </source>
</evidence>
<dbReference type="GO" id="GO:0008324">
    <property type="term" value="F:monoatomic cation transmembrane transporter activity"/>
    <property type="evidence" value="ECO:0007669"/>
    <property type="project" value="TreeGrafter"/>
</dbReference>
<evidence type="ECO:0000256" key="1">
    <source>
        <dbReference type="ARBA" id="ARBA00004141"/>
    </source>
</evidence>
<feature type="transmembrane region" description="Helical" evidence="12">
    <location>
        <begin position="218"/>
        <end position="239"/>
    </location>
</feature>
<gene>
    <name evidence="14" type="ORF">DCAR_029429</name>
    <name evidence="15" type="ORF">DCAR_0933906</name>
</gene>
<feature type="transmembrane region" description="Helical" evidence="12">
    <location>
        <begin position="482"/>
        <end position="509"/>
    </location>
</feature>
<keyword evidence="6" id="KW-0630">Potassium</keyword>
<keyword evidence="10" id="KW-0406">Ion transport</keyword>
<dbReference type="OMA" id="VKQPIDM"/>
<dbReference type="EMBL" id="CP093351">
    <property type="protein sequence ID" value="WOH14387.1"/>
    <property type="molecule type" value="Genomic_DNA"/>
</dbReference>
<protein>
    <recommendedName>
        <fullName evidence="13">Sodium/calcium exchanger membrane region domain-containing protein</fullName>
    </recommendedName>
</protein>
<dbReference type="OrthoDB" id="407410at2759"/>
<dbReference type="Gene3D" id="1.20.1420.30">
    <property type="entry name" value="NCX, central ion-binding region"/>
    <property type="match status" value="2"/>
</dbReference>
<dbReference type="AlphaFoldDB" id="A0A175YDV0"/>
<keyword evidence="10" id="KW-0739">Sodium transport</keyword>
<dbReference type="GO" id="GO:0006813">
    <property type="term" value="P:potassium ion transport"/>
    <property type="evidence" value="ECO:0007669"/>
    <property type="project" value="UniProtKB-KW"/>
</dbReference>
<dbReference type="InterPro" id="IPR044880">
    <property type="entry name" value="NCX_ion-bd_dom_sf"/>
</dbReference>
<dbReference type="Gramene" id="KZM81816">
    <property type="protein sequence ID" value="KZM81816"/>
    <property type="gene ID" value="DCAR_029429"/>
</dbReference>
<dbReference type="GO" id="GO:0015297">
    <property type="term" value="F:antiporter activity"/>
    <property type="evidence" value="ECO:0007669"/>
    <property type="project" value="UniProtKB-KW"/>
</dbReference>
<evidence type="ECO:0000256" key="9">
    <source>
        <dbReference type="ARBA" id="ARBA00023136"/>
    </source>
</evidence>
<feature type="domain" description="Sodium/calcium exchanger membrane region" evidence="13">
    <location>
        <begin position="383"/>
        <end position="533"/>
    </location>
</feature>
<evidence type="ECO:0000256" key="5">
    <source>
        <dbReference type="ARBA" id="ARBA00022692"/>
    </source>
</evidence>
<keyword evidence="16" id="KW-1185">Reference proteome</keyword>
<dbReference type="InterPro" id="IPR051359">
    <property type="entry name" value="CaCA_antiporter"/>
</dbReference>
<name>A0A175YDV0_DAUCS</name>
<keyword evidence="3" id="KW-0050">Antiport</keyword>
<dbReference type="Proteomes" id="UP000077755">
    <property type="component" value="Chromosome 9"/>
</dbReference>
<dbReference type="KEGG" id="dcr:108200364"/>
<dbReference type="Pfam" id="PF01699">
    <property type="entry name" value="Na_Ca_ex"/>
    <property type="match status" value="2"/>
</dbReference>
<evidence type="ECO:0000313" key="16">
    <source>
        <dbReference type="Proteomes" id="UP000077755"/>
    </source>
</evidence>
<organism evidence="14">
    <name type="scientific">Daucus carota subsp. sativus</name>
    <name type="common">Carrot</name>
    <dbReference type="NCBI Taxonomy" id="79200"/>
    <lineage>
        <taxon>Eukaryota</taxon>
        <taxon>Viridiplantae</taxon>
        <taxon>Streptophyta</taxon>
        <taxon>Embryophyta</taxon>
        <taxon>Tracheophyta</taxon>
        <taxon>Spermatophyta</taxon>
        <taxon>Magnoliopsida</taxon>
        <taxon>eudicotyledons</taxon>
        <taxon>Gunneridae</taxon>
        <taxon>Pentapetalae</taxon>
        <taxon>asterids</taxon>
        <taxon>campanulids</taxon>
        <taxon>Apiales</taxon>
        <taxon>Apiaceae</taxon>
        <taxon>Apioideae</taxon>
        <taxon>Scandiceae</taxon>
        <taxon>Daucinae</taxon>
        <taxon>Daucus</taxon>
        <taxon>Daucus sect. Daucus</taxon>
    </lineage>
</organism>
<evidence type="ECO:0000256" key="6">
    <source>
        <dbReference type="ARBA" id="ARBA00022958"/>
    </source>
</evidence>
<feature type="transmembrane region" description="Helical" evidence="12">
    <location>
        <begin position="89"/>
        <end position="107"/>
    </location>
</feature>
<evidence type="ECO:0000256" key="8">
    <source>
        <dbReference type="ARBA" id="ARBA00023053"/>
    </source>
</evidence>
<dbReference type="GO" id="GO:0006814">
    <property type="term" value="P:sodium ion transport"/>
    <property type="evidence" value="ECO:0007669"/>
    <property type="project" value="UniProtKB-KW"/>
</dbReference>
<evidence type="ECO:0000256" key="12">
    <source>
        <dbReference type="SAM" id="Phobius"/>
    </source>
</evidence>
<evidence type="ECO:0000256" key="2">
    <source>
        <dbReference type="ARBA" id="ARBA00022448"/>
    </source>
</evidence>
<keyword evidence="7 12" id="KW-1133">Transmembrane helix</keyword>
<evidence type="ECO:0000256" key="11">
    <source>
        <dbReference type="ARBA" id="ARBA00038187"/>
    </source>
</evidence>
<dbReference type="EMBL" id="LNRQ01000009">
    <property type="protein sequence ID" value="KZM81816.1"/>
    <property type="molecule type" value="Genomic_DNA"/>
</dbReference>
<dbReference type="PANTHER" id="PTHR12266:SF33">
    <property type="entry name" value="CATION_CALCIUM EXCHANGER 5"/>
    <property type="match status" value="1"/>
</dbReference>
<reference evidence="14" key="1">
    <citation type="journal article" date="2016" name="Nat. Genet.">
        <title>A high-quality carrot genome assembly provides new insights into carotenoid accumulation and asterid genome evolution.</title>
        <authorList>
            <person name="Iorizzo M."/>
            <person name="Ellison S."/>
            <person name="Senalik D."/>
            <person name="Zeng P."/>
            <person name="Satapoomin P."/>
            <person name="Huang J."/>
            <person name="Bowman M."/>
            <person name="Iovene M."/>
            <person name="Sanseverino W."/>
            <person name="Cavagnaro P."/>
            <person name="Yildiz M."/>
            <person name="Macko-Podgorni A."/>
            <person name="Moranska E."/>
            <person name="Grzebelus E."/>
            <person name="Grzebelus D."/>
            <person name="Ashrafi H."/>
            <person name="Zheng Z."/>
            <person name="Cheng S."/>
            <person name="Spooner D."/>
            <person name="Van Deynze A."/>
            <person name="Simon P."/>
        </authorList>
    </citation>
    <scope>NUCLEOTIDE SEQUENCE [LARGE SCALE GENOMIC DNA]</scope>
    <source>
        <tissue evidence="14">Leaf</tissue>
    </source>
</reference>
<evidence type="ECO:0000259" key="13">
    <source>
        <dbReference type="Pfam" id="PF01699"/>
    </source>
</evidence>
<feature type="transmembrane region" description="Helical" evidence="12">
    <location>
        <begin position="447"/>
        <end position="470"/>
    </location>
</feature>
<keyword evidence="5 12" id="KW-0812">Transmembrane</keyword>
<dbReference type="STRING" id="79200.A0A175YDV0"/>
<dbReference type="GO" id="GO:0016020">
    <property type="term" value="C:membrane"/>
    <property type="evidence" value="ECO:0007669"/>
    <property type="project" value="UniProtKB-SubCell"/>
</dbReference>
<reference evidence="15" key="2">
    <citation type="submission" date="2022-03" db="EMBL/GenBank/DDBJ databases">
        <title>Draft title - Genomic analysis of global carrot germplasm unveils the trajectory of domestication and the origin of high carotenoid orange carrot.</title>
        <authorList>
            <person name="Iorizzo M."/>
            <person name="Ellison S."/>
            <person name="Senalik D."/>
            <person name="Macko-Podgorni A."/>
            <person name="Grzebelus D."/>
            <person name="Bostan H."/>
            <person name="Rolling W."/>
            <person name="Curaba J."/>
            <person name="Simon P."/>
        </authorList>
    </citation>
    <scope>NUCLEOTIDE SEQUENCE</scope>
    <source>
        <tissue evidence="15">Leaf</tissue>
    </source>
</reference>
<keyword evidence="2" id="KW-0813">Transport</keyword>
<keyword evidence="4" id="KW-0633">Potassium transport</keyword>
<feature type="transmembrane region" description="Helical" evidence="12">
    <location>
        <begin position="382"/>
        <end position="408"/>
    </location>
</feature>
<feature type="transmembrane region" description="Helical" evidence="12">
    <location>
        <begin position="194"/>
        <end position="212"/>
    </location>
</feature>
<evidence type="ECO:0000256" key="4">
    <source>
        <dbReference type="ARBA" id="ARBA00022538"/>
    </source>
</evidence>
<feature type="transmembrane region" description="Helical" evidence="12">
    <location>
        <begin position="162"/>
        <end position="182"/>
    </location>
</feature>
<proteinExistence type="inferred from homology"/>
<feature type="transmembrane region" description="Helical" evidence="12">
    <location>
        <begin position="516"/>
        <end position="536"/>
    </location>
</feature>
<evidence type="ECO:0000313" key="15">
    <source>
        <dbReference type="EMBL" id="WOH14387.1"/>
    </source>
</evidence>
<feature type="transmembrane region" description="Helical" evidence="12">
    <location>
        <begin position="6"/>
        <end position="27"/>
    </location>
</feature>
<evidence type="ECO:0000256" key="3">
    <source>
        <dbReference type="ARBA" id="ARBA00022449"/>
    </source>
</evidence>
<dbReference type="InterPro" id="IPR004837">
    <property type="entry name" value="NaCa_Exmemb"/>
</dbReference>